<keyword evidence="6 7" id="KW-0472">Membrane</keyword>
<reference evidence="9 10" key="1">
    <citation type="submission" date="2020-02" db="EMBL/GenBank/DDBJ databases">
        <title>Bacillus aquiflavi sp. nov., isolated from yellow water of strong flavor Chinese baijiu in Yibin region of China.</title>
        <authorList>
            <person name="Xie J."/>
        </authorList>
    </citation>
    <scope>NUCLEOTIDE SEQUENCE [LARGE SCALE GENOMIC DNA]</scope>
    <source>
        <strain evidence="9 10">SA4</strain>
    </source>
</reference>
<organism evidence="9 10">
    <name type="scientific">Bacillus mesophilus</name>
    <dbReference type="NCBI Taxonomy" id="1808955"/>
    <lineage>
        <taxon>Bacteria</taxon>
        <taxon>Bacillati</taxon>
        <taxon>Bacillota</taxon>
        <taxon>Bacilli</taxon>
        <taxon>Bacillales</taxon>
        <taxon>Bacillaceae</taxon>
        <taxon>Bacillus</taxon>
    </lineage>
</organism>
<feature type="transmembrane region" description="Helical" evidence="7">
    <location>
        <begin position="273"/>
        <end position="293"/>
    </location>
</feature>
<feature type="transmembrane region" description="Helical" evidence="7">
    <location>
        <begin position="69"/>
        <end position="87"/>
    </location>
</feature>
<dbReference type="PANTHER" id="PTHR32322">
    <property type="entry name" value="INNER MEMBRANE TRANSPORTER"/>
    <property type="match status" value="1"/>
</dbReference>
<evidence type="ECO:0000256" key="5">
    <source>
        <dbReference type="ARBA" id="ARBA00022989"/>
    </source>
</evidence>
<dbReference type="EMBL" id="JAAIWM010000005">
    <property type="protein sequence ID" value="NEY72837.1"/>
    <property type="molecule type" value="Genomic_DNA"/>
</dbReference>
<evidence type="ECO:0000256" key="3">
    <source>
        <dbReference type="ARBA" id="ARBA00022475"/>
    </source>
</evidence>
<dbReference type="InterPro" id="IPR050638">
    <property type="entry name" value="AA-Vitamin_Transporters"/>
</dbReference>
<feature type="transmembrane region" description="Helical" evidence="7">
    <location>
        <begin position="183"/>
        <end position="202"/>
    </location>
</feature>
<evidence type="ECO:0000256" key="6">
    <source>
        <dbReference type="ARBA" id="ARBA00023136"/>
    </source>
</evidence>
<feature type="transmembrane region" description="Helical" evidence="7">
    <location>
        <begin position="214"/>
        <end position="236"/>
    </location>
</feature>
<dbReference type="PANTHER" id="PTHR32322:SF18">
    <property type="entry name" value="S-ADENOSYLMETHIONINE_S-ADENOSYLHOMOCYSTEINE TRANSPORTER"/>
    <property type="match status" value="1"/>
</dbReference>
<evidence type="ECO:0000256" key="1">
    <source>
        <dbReference type="ARBA" id="ARBA00004651"/>
    </source>
</evidence>
<feature type="transmembrane region" description="Helical" evidence="7">
    <location>
        <begin position="125"/>
        <end position="143"/>
    </location>
</feature>
<keyword evidence="3" id="KW-1003">Cell membrane</keyword>
<dbReference type="AlphaFoldDB" id="A0A6M0Q9B6"/>
<feature type="transmembrane region" description="Helical" evidence="7">
    <location>
        <begin position="155"/>
        <end position="171"/>
    </location>
</feature>
<comment type="caution">
    <text evidence="9">The sequence shown here is derived from an EMBL/GenBank/DDBJ whole genome shotgun (WGS) entry which is preliminary data.</text>
</comment>
<evidence type="ECO:0000256" key="4">
    <source>
        <dbReference type="ARBA" id="ARBA00022692"/>
    </source>
</evidence>
<evidence type="ECO:0000313" key="10">
    <source>
        <dbReference type="Proteomes" id="UP000481043"/>
    </source>
</evidence>
<feature type="transmembrane region" description="Helical" evidence="7">
    <location>
        <begin position="248"/>
        <end position="267"/>
    </location>
</feature>
<feature type="domain" description="EamA" evidence="8">
    <location>
        <begin position="152"/>
        <end position="290"/>
    </location>
</feature>
<dbReference type="GO" id="GO:0005886">
    <property type="term" value="C:plasma membrane"/>
    <property type="evidence" value="ECO:0007669"/>
    <property type="project" value="UniProtKB-SubCell"/>
</dbReference>
<proteinExistence type="inferred from homology"/>
<keyword evidence="10" id="KW-1185">Reference proteome</keyword>
<keyword evidence="5 7" id="KW-1133">Transmembrane helix</keyword>
<evidence type="ECO:0000313" key="9">
    <source>
        <dbReference type="EMBL" id="NEY72837.1"/>
    </source>
</evidence>
<dbReference type="RefSeq" id="WP_163180318.1">
    <property type="nucleotide sequence ID" value="NZ_JAAIWM010000005.1"/>
</dbReference>
<protein>
    <submittedName>
        <fullName evidence="9">DMT family transporter</fullName>
    </submittedName>
</protein>
<accession>A0A6M0Q9B6</accession>
<feature type="domain" description="EamA" evidence="8">
    <location>
        <begin position="10"/>
        <end position="141"/>
    </location>
</feature>
<dbReference type="InterPro" id="IPR037185">
    <property type="entry name" value="EmrE-like"/>
</dbReference>
<dbReference type="SUPFAM" id="SSF103481">
    <property type="entry name" value="Multidrug resistance efflux transporter EmrE"/>
    <property type="match status" value="2"/>
</dbReference>
<comment type="subcellular location">
    <subcellularLocation>
        <location evidence="1">Cell membrane</location>
        <topology evidence="1">Multi-pass membrane protein</topology>
    </subcellularLocation>
</comment>
<name>A0A6M0Q9B6_9BACI</name>
<evidence type="ECO:0000256" key="2">
    <source>
        <dbReference type="ARBA" id="ARBA00007362"/>
    </source>
</evidence>
<evidence type="ECO:0000259" key="8">
    <source>
        <dbReference type="Pfam" id="PF00892"/>
    </source>
</evidence>
<dbReference type="Gene3D" id="1.10.3730.20">
    <property type="match status" value="1"/>
</dbReference>
<dbReference type="Pfam" id="PF00892">
    <property type="entry name" value="EamA"/>
    <property type="match status" value="2"/>
</dbReference>
<dbReference type="InterPro" id="IPR000620">
    <property type="entry name" value="EamA_dom"/>
</dbReference>
<gene>
    <name evidence="9" type="ORF">G4D63_13955</name>
</gene>
<evidence type="ECO:0000256" key="7">
    <source>
        <dbReference type="SAM" id="Phobius"/>
    </source>
</evidence>
<feature type="transmembrane region" description="Helical" evidence="7">
    <location>
        <begin position="37"/>
        <end position="57"/>
    </location>
</feature>
<dbReference type="Proteomes" id="UP000481043">
    <property type="component" value="Unassembled WGS sequence"/>
</dbReference>
<feature type="transmembrane region" description="Helical" evidence="7">
    <location>
        <begin position="99"/>
        <end position="118"/>
    </location>
</feature>
<comment type="similarity">
    <text evidence="2">Belongs to the EamA transporter family.</text>
</comment>
<keyword evidence="4 7" id="KW-0812">Transmembrane</keyword>
<sequence>MEKEKKYPIYIILFFVMVAWGFNVVGTKVLVSVFPPVTITSFRIFTAGIAAFIILAFIKKVRLPSKREFKFILIAAIFNVFAHQYFLSMGLTVASATNAGLILGLSPLLTTLFAWMFLGSRITTIRMIGITSGLLGVFFIVLNKGSFSSISTGDIYVFLSVVTIAISFIMIKKVSNTLDPRLMTAYMLIIGSVLLFFLSLFLEPTGLQQMSQETGFIWLLFFASAVISTALGHMFYNYGIGKVGAAEASIFTNLNPFFAIVGGAVFLKEIITMNQITGFIFIIIGVILASGAYEEIQNSRKRKQAMAV</sequence>
<feature type="transmembrane region" description="Helical" evidence="7">
    <location>
        <begin position="7"/>
        <end position="25"/>
    </location>
</feature>